<dbReference type="PROSITE" id="PS51367">
    <property type="entry name" value="THAUMATIN_2"/>
    <property type="match status" value="1"/>
</dbReference>
<dbReference type="Proteomes" id="UP001604336">
    <property type="component" value="Unassembled WGS sequence"/>
</dbReference>
<organism evidence="1 2">
    <name type="scientific">Abeliophyllum distichum</name>
    <dbReference type="NCBI Taxonomy" id="126358"/>
    <lineage>
        <taxon>Eukaryota</taxon>
        <taxon>Viridiplantae</taxon>
        <taxon>Streptophyta</taxon>
        <taxon>Embryophyta</taxon>
        <taxon>Tracheophyta</taxon>
        <taxon>Spermatophyta</taxon>
        <taxon>Magnoliopsida</taxon>
        <taxon>eudicotyledons</taxon>
        <taxon>Gunneridae</taxon>
        <taxon>Pentapetalae</taxon>
        <taxon>asterids</taxon>
        <taxon>lamiids</taxon>
        <taxon>Lamiales</taxon>
        <taxon>Oleaceae</taxon>
        <taxon>Forsythieae</taxon>
        <taxon>Abeliophyllum</taxon>
    </lineage>
</organism>
<sequence>MEGQSSLPSTNTGTGAAIFQNPWIKSRSSQLWPGKVECAGASTIPHATLAEFTLNGDQSLHFYVVSLVDGYNLPMLIVAEGGTRGGCSATGCLIDLNGACPKVLSMFRLNGSWAHGVACKSACEAFGDPVYCCNEAYNTPDTCYPSAYSLYFKHACPRSYSYVYDDKTSTFTCASTDYIIIFCPLPYKGFGKL</sequence>
<proteinExistence type="predicted"/>
<keyword evidence="2" id="KW-1185">Reference proteome</keyword>
<reference evidence="2" key="1">
    <citation type="submission" date="2024-07" db="EMBL/GenBank/DDBJ databases">
        <title>Two chromosome-level genome assemblies of Korean endemic species Abeliophyllum distichum and Forsythia ovata (Oleaceae).</title>
        <authorList>
            <person name="Jang H."/>
        </authorList>
    </citation>
    <scope>NUCLEOTIDE SEQUENCE [LARGE SCALE GENOMIC DNA]</scope>
</reference>
<protein>
    <submittedName>
        <fullName evidence="1">Pathogenesis-related thaumatin superfamily protein</fullName>
    </submittedName>
</protein>
<comment type="caution">
    <text evidence="1">The sequence shown here is derived from an EMBL/GenBank/DDBJ whole genome shotgun (WGS) entry which is preliminary data.</text>
</comment>
<dbReference type="SUPFAM" id="SSF49870">
    <property type="entry name" value="Osmotin, thaumatin-like protein"/>
    <property type="match status" value="1"/>
</dbReference>
<name>A0ABD1UHB2_9LAMI</name>
<evidence type="ECO:0000313" key="1">
    <source>
        <dbReference type="EMBL" id="KAL2524431.1"/>
    </source>
</evidence>
<dbReference type="SMART" id="SM00205">
    <property type="entry name" value="THN"/>
    <property type="match status" value="1"/>
</dbReference>
<dbReference type="EMBL" id="JBFOLK010000003">
    <property type="protein sequence ID" value="KAL2524431.1"/>
    <property type="molecule type" value="Genomic_DNA"/>
</dbReference>
<evidence type="ECO:0000313" key="2">
    <source>
        <dbReference type="Proteomes" id="UP001604336"/>
    </source>
</evidence>
<dbReference type="InterPro" id="IPR037176">
    <property type="entry name" value="Osmotin/thaumatin-like_sf"/>
</dbReference>
<dbReference type="Pfam" id="PF00314">
    <property type="entry name" value="Thaumatin"/>
    <property type="match status" value="1"/>
</dbReference>
<gene>
    <name evidence="1" type="ORF">Adt_09485</name>
</gene>
<dbReference type="InterPro" id="IPR001938">
    <property type="entry name" value="Thaumatin"/>
</dbReference>
<dbReference type="PANTHER" id="PTHR31048">
    <property type="entry name" value="OS03G0233200 PROTEIN"/>
    <property type="match status" value="1"/>
</dbReference>
<dbReference type="AlphaFoldDB" id="A0ABD1UHB2"/>
<accession>A0ABD1UHB2</accession>
<dbReference type="Gene3D" id="2.60.110.10">
    <property type="entry name" value="Thaumatin"/>
    <property type="match status" value="1"/>
</dbReference>